<dbReference type="AlphaFoldDB" id="A0AAD5G899"/>
<proteinExistence type="predicted"/>
<evidence type="ECO:0000313" key="2">
    <source>
        <dbReference type="Proteomes" id="UP001206925"/>
    </source>
</evidence>
<accession>A0AAD5G899</accession>
<dbReference type="PANTHER" id="PTHR33734:SF11">
    <property type="entry name" value="LYSM DOMAIN-CONTAINING GPI-ANCHORED PROTEIN 2"/>
    <property type="match status" value="1"/>
</dbReference>
<name>A0AAD5G899_AMBAR</name>
<protein>
    <submittedName>
        <fullName evidence="1">Uncharacterized protein</fullName>
    </submittedName>
</protein>
<keyword evidence="2" id="KW-1185">Reference proteome</keyword>
<reference evidence="1" key="1">
    <citation type="submission" date="2022-06" db="EMBL/GenBank/DDBJ databases">
        <title>Uncovering the hologenomic basis of an extraordinary plant invasion.</title>
        <authorList>
            <person name="Bieker V.C."/>
            <person name="Martin M.D."/>
            <person name="Gilbert T."/>
            <person name="Hodgins K."/>
            <person name="Battlay P."/>
            <person name="Petersen B."/>
            <person name="Wilson J."/>
        </authorList>
    </citation>
    <scope>NUCLEOTIDE SEQUENCE</scope>
    <source>
        <strain evidence="1">AA19_3_7</strain>
        <tissue evidence="1">Leaf</tissue>
    </source>
</reference>
<evidence type="ECO:0000313" key="1">
    <source>
        <dbReference type="EMBL" id="KAI7731126.1"/>
    </source>
</evidence>
<sequence>MDYPLLVPNGTYTFTANSCVRCECNAANNWILNCEPAGIQLRNGGTCPSTQCAGTAFDLGNTTSDSPCSQSRCAYGGYGNSTIYTLLTSESTCPGGGNNNSSPSGNGSQGLRWNFVLAASFIALNLL</sequence>
<dbReference type="Proteomes" id="UP001206925">
    <property type="component" value="Unassembled WGS sequence"/>
</dbReference>
<dbReference type="EMBL" id="JAMZMK010010539">
    <property type="protein sequence ID" value="KAI7731126.1"/>
    <property type="molecule type" value="Genomic_DNA"/>
</dbReference>
<dbReference type="PANTHER" id="PTHR33734">
    <property type="entry name" value="LYSM DOMAIN-CONTAINING GPI-ANCHORED PROTEIN 2"/>
    <property type="match status" value="1"/>
</dbReference>
<feature type="non-terminal residue" evidence="1">
    <location>
        <position position="1"/>
    </location>
</feature>
<organism evidence="1 2">
    <name type="scientific">Ambrosia artemisiifolia</name>
    <name type="common">Common ragweed</name>
    <dbReference type="NCBI Taxonomy" id="4212"/>
    <lineage>
        <taxon>Eukaryota</taxon>
        <taxon>Viridiplantae</taxon>
        <taxon>Streptophyta</taxon>
        <taxon>Embryophyta</taxon>
        <taxon>Tracheophyta</taxon>
        <taxon>Spermatophyta</taxon>
        <taxon>Magnoliopsida</taxon>
        <taxon>eudicotyledons</taxon>
        <taxon>Gunneridae</taxon>
        <taxon>Pentapetalae</taxon>
        <taxon>asterids</taxon>
        <taxon>campanulids</taxon>
        <taxon>Asterales</taxon>
        <taxon>Asteraceae</taxon>
        <taxon>Asteroideae</taxon>
        <taxon>Heliantheae alliance</taxon>
        <taxon>Heliantheae</taxon>
        <taxon>Ambrosia</taxon>
    </lineage>
</organism>
<gene>
    <name evidence="1" type="ORF">M8C21_011435</name>
</gene>
<comment type="caution">
    <text evidence="1">The sequence shown here is derived from an EMBL/GenBank/DDBJ whole genome shotgun (WGS) entry which is preliminary data.</text>
</comment>